<dbReference type="Pfam" id="PF07732">
    <property type="entry name" value="Cu-oxidase_3"/>
    <property type="match status" value="1"/>
</dbReference>
<evidence type="ECO:0000259" key="6">
    <source>
        <dbReference type="Pfam" id="PF00394"/>
    </source>
</evidence>
<name>A0AAD5T2A9_9FUNG</name>
<dbReference type="InterPro" id="IPR011707">
    <property type="entry name" value="Cu-oxidase-like_N"/>
</dbReference>
<feature type="domain" description="Plastocyanin-like" evidence="7">
    <location>
        <begin position="442"/>
        <end position="511"/>
    </location>
</feature>
<keyword evidence="3" id="KW-0560">Oxidoreductase</keyword>
<evidence type="ECO:0000259" key="8">
    <source>
        <dbReference type="Pfam" id="PF07732"/>
    </source>
</evidence>
<reference evidence="9" key="1">
    <citation type="submission" date="2020-05" db="EMBL/GenBank/DDBJ databases">
        <title>Phylogenomic resolution of chytrid fungi.</title>
        <authorList>
            <person name="Stajich J.E."/>
            <person name="Amses K."/>
            <person name="Simmons R."/>
            <person name="Seto K."/>
            <person name="Myers J."/>
            <person name="Bonds A."/>
            <person name="Quandt C.A."/>
            <person name="Barry K."/>
            <person name="Liu P."/>
            <person name="Grigoriev I."/>
            <person name="Longcore J.E."/>
            <person name="James T.Y."/>
        </authorList>
    </citation>
    <scope>NUCLEOTIDE SEQUENCE</scope>
    <source>
        <strain evidence="9">JEL0513</strain>
    </source>
</reference>
<feature type="domain" description="Plastocyanin-like" evidence="7">
    <location>
        <begin position="530"/>
        <end position="565"/>
    </location>
</feature>
<keyword evidence="5" id="KW-0732">Signal</keyword>
<dbReference type="InterPro" id="IPR002355">
    <property type="entry name" value="Cu_oxidase_Cu_BS"/>
</dbReference>
<dbReference type="GO" id="GO:0005507">
    <property type="term" value="F:copper ion binding"/>
    <property type="evidence" value="ECO:0007669"/>
    <property type="project" value="InterPro"/>
</dbReference>
<dbReference type="FunFam" id="2.60.40.420:FF:000045">
    <property type="entry name" value="Laccase 2"/>
    <property type="match status" value="1"/>
</dbReference>
<dbReference type="InterPro" id="IPR045087">
    <property type="entry name" value="Cu-oxidase_fam"/>
</dbReference>
<dbReference type="GO" id="GO:0016491">
    <property type="term" value="F:oxidoreductase activity"/>
    <property type="evidence" value="ECO:0007669"/>
    <property type="project" value="UniProtKB-KW"/>
</dbReference>
<dbReference type="InterPro" id="IPR001117">
    <property type="entry name" value="Cu-oxidase_2nd"/>
</dbReference>
<keyword evidence="4" id="KW-0186">Copper</keyword>
<evidence type="ECO:0008006" key="11">
    <source>
        <dbReference type="Google" id="ProtNLM"/>
    </source>
</evidence>
<evidence type="ECO:0000256" key="3">
    <source>
        <dbReference type="ARBA" id="ARBA00023002"/>
    </source>
</evidence>
<accession>A0AAD5T2A9</accession>
<dbReference type="Pfam" id="PF07731">
    <property type="entry name" value="Cu-oxidase_2"/>
    <property type="match status" value="2"/>
</dbReference>
<evidence type="ECO:0000256" key="5">
    <source>
        <dbReference type="SAM" id="SignalP"/>
    </source>
</evidence>
<feature type="chain" id="PRO_5042241286" description="Laccase" evidence="5">
    <location>
        <begin position="18"/>
        <end position="600"/>
    </location>
</feature>
<dbReference type="InterPro" id="IPR008972">
    <property type="entry name" value="Cupredoxin"/>
</dbReference>
<dbReference type="SUPFAM" id="SSF49503">
    <property type="entry name" value="Cupredoxins"/>
    <property type="match status" value="3"/>
</dbReference>
<dbReference type="InterPro" id="IPR033138">
    <property type="entry name" value="Cu_oxidase_CS"/>
</dbReference>
<evidence type="ECO:0000256" key="1">
    <source>
        <dbReference type="ARBA" id="ARBA00010609"/>
    </source>
</evidence>
<feature type="signal peptide" evidence="5">
    <location>
        <begin position="1"/>
        <end position="17"/>
    </location>
</feature>
<dbReference type="CDD" id="cd04205">
    <property type="entry name" value="CuRO_2_LCC_like"/>
    <property type="match status" value="1"/>
</dbReference>
<gene>
    <name evidence="9" type="ORF">HK100_011138</name>
</gene>
<dbReference type="Proteomes" id="UP001211907">
    <property type="component" value="Unassembled WGS sequence"/>
</dbReference>
<evidence type="ECO:0000259" key="7">
    <source>
        <dbReference type="Pfam" id="PF07731"/>
    </source>
</evidence>
<dbReference type="PROSITE" id="PS00079">
    <property type="entry name" value="MULTICOPPER_OXIDASE1"/>
    <property type="match status" value="1"/>
</dbReference>
<comment type="caution">
    <text evidence="9">The sequence shown here is derived from an EMBL/GenBank/DDBJ whole genome shotgun (WGS) entry which is preliminary data.</text>
</comment>
<keyword evidence="2" id="KW-0479">Metal-binding</keyword>
<evidence type="ECO:0000313" key="10">
    <source>
        <dbReference type="Proteomes" id="UP001211907"/>
    </source>
</evidence>
<protein>
    <recommendedName>
        <fullName evidence="11">Laccase</fullName>
    </recommendedName>
</protein>
<dbReference type="EMBL" id="JADGJH010000654">
    <property type="protein sequence ID" value="KAJ3124726.1"/>
    <property type="molecule type" value="Genomic_DNA"/>
</dbReference>
<dbReference type="AlphaFoldDB" id="A0AAD5T2A9"/>
<organism evidence="9 10">
    <name type="scientific">Physocladia obscura</name>
    <dbReference type="NCBI Taxonomy" id="109957"/>
    <lineage>
        <taxon>Eukaryota</taxon>
        <taxon>Fungi</taxon>
        <taxon>Fungi incertae sedis</taxon>
        <taxon>Chytridiomycota</taxon>
        <taxon>Chytridiomycota incertae sedis</taxon>
        <taxon>Chytridiomycetes</taxon>
        <taxon>Chytridiales</taxon>
        <taxon>Chytriomycetaceae</taxon>
        <taxon>Physocladia</taxon>
    </lineage>
</organism>
<dbReference type="Gene3D" id="2.60.40.420">
    <property type="entry name" value="Cupredoxins - blue copper proteins"/>
    <property type="match status" value="3"/>
</dbReference>
<dbReference type="InterPro" id="IPR011706">
    <property type="entry name" value="Cu-oxidase_C"/>
</dbReference>
<comment type="similarity">
    <text evidence="1">Belongs to the multicopper oxidase family.</text>
</comment>
<dbReference type="PANTHER" id="PTHR11709">
    <property type="entry name" value="MULTI-COPPER OXIDASE"/>
    <property type="match status" value="1"/>
</dbReference>
<evidence type="ECO:0000256" key="2">
    <source>
        <dbReference type="ARBA" id="ARBA00022723"/>
    </source>
</evidence>
<evidence type="ECO:0000313" key="9">
    <source>
        <dbReference type="EMBL" id="KAJ3124726.1"/>
    </source>
</evidence>
<feature type="domain" description="Plastocyanin-like" evidence="8">
    <location>
        <begin position="57"/>
        <end position="165"/>
    </location>
</feature>
<sequence>MTVALGAICLATVLVLTSNESLSSQKSLDKLTFSASQLHTRTISLNWTATNFSQNLDGVERYALGINNVPGHLTFINANVGDRIRIYFTNALSEPTSLHFHGMLQNGTGFMDGPSGITQCPVAPGQTYVYDFNITTTAGTYWWHAHYRMHLADGLRGPFIVSDPNEVKNYDSEAILQLSDWYHDQSENLLAWYLNNATNPGGNEPVFDSGLVNGIGQFNCSQAENVTCSILPQPYIQTVPVGCTVRIRVVNTAAFAAFLFSIDGHELTVIEVDGVLVQPYQVDMLTINVAQRYSVLITTSQAVGNYYINAQMYHGDPWTSMPSMPAGFNPNLIAILNYAGVNLSTAPFVTAAKQSPIFLDDMNLVPLQIITAPDRSPSDTLLLFEFLFTMKGTDTYQRAYPTISRYSRENLAWMLQFSSSFTTNSSTALLIDVHDSEDFQPTFEPSVNPIILEKNKIIDIIIRNDDPGEHPFHIHGHVFWVLASGVATSLNSIPSTFDLSNPLRRDTVTVQACPHDSNGCFQNGNQTSFGYVVIRFVADNPGVWLMHCHIAWHMSAGLAISFVETLDGIRNLAVVDEVRDTCAAFESWKNSGDLEIGDVE</sequence>
<feature type="domain" description="Plastocyanin-like" evidence="6">
    <location>
        <begin position="174"/>
        <end position="339"/>
    </location>
</feature>
<evidence type="ECO:0000256" key="4">
    <source>
        <dbReference type="ARBA" id="ARBA00023008"/>
    </source>
</evidence>
<dbReference type="PROSITE" id="PS00080">
    <property type="entry name" value="MULTICOPPER_OXIDASE2"/>
    <property type="match status" value="1"/>
</dbReference>
<dbReference type="PANTHER" id="PTHR11709:SF414">
    <property type="entry name" value="ADR239WP"/>
    <property type="match status" value="1"/>
</dbReference>
<proteinExistence type="inferred from homology"/>
<dbReference type="Pfam" id="PF00394">
    <property type="entry name" value="Cu-oxidase"/>
    <property type="match status" value="1"/>
</dbReference>
<keyword evidence="10" id="KW-1185">Reference proteome</keyword>